<keyword evidence="8" id="KW-0456">Lyase</keyword>
<reference evidence="12 13" key="1">
    <citation type="submission" date="2016-01" db="EMBL/GenBank/DDBJ databases">
        <title>Amycolatopsis coloradensis genome sequencing and assembly.</title>
        <authorList>
            <person name="Mayilraj S."/>
        </authorList>
    </citation>
    <scope>NUCLEOTIDE SEQUENCE [LARGE SCALE GENOMIC DNA]</scope>
    <source>
        <strain evidence="12 13">DSM 44225</strain>
    </source>
</reference>
<dbReference type="PANTHER" id="PTHR35809:SF1">
    <property type="entry name" value="ARCHAETIDYLSERINE DECARBOXYLASE PROENZYME-RELATED"/>
    <property type="match status" value="1"/>
</dbReference>
<evidence type="ECO:0000256" key="2">
    <source>
        <dbReference type="ARBA" id="ARBA00022516"/>
    </source>
</evidence>
<dbReference type="InterPro" id="IPR033175">
    <property type="entry name" value="PSD-A"/>
</dbReference>
<gene>
    <name evidence="12" type="ORF">BS329_01805</name>
</gene>
<name>A0A1R0L3Y1_9PSEU</name>
<dbReference type="Pfam" id="PF02666">
    <property type="entry name" value="PS_Dcarbxylase"/>
    <property type="match status" value="1"/>
</dbReference>
<keyword evidence="13" id="KW-1185">Reference proteome</keyword>
<evidence type="ECO:0000256" key="11">
    <source>
        <dbReference type="SAM" id="Phobius"/>
    </source>
</evidence>
<keyword evidence="1" id="KW-1003">Cell membrane</keyword>
<accession>A0A1R0L3Y1</accession>
<protein>
    <submittedName>
        <fullName evidence="12">Phosphatidylserine decarboxylase</fullName>
    </submittedName>
</protein>
<dbReference type="PANTHER" id="PTHR35809">
    <property type="entry name" value="ARCHAETIDYLSERINE DECARBOXYLASE PROENZYME-RELATED"/>
    <property type="match status" value="1"/>
</dbReference>
<evidence type="ECO:0000256" key="9">
    <source>
        <dbReference type="ARBA" id="ARBA00023264"/>
    </source>
</evidence>
<evidence type="ECO:0000256" key="7">
    <source>
        <dbReference type="ARBA" id="ARBA00023209"/>
    </source>
</evidence>
<evidence type="ECO:0000256" key="6">
    <source>
        <dbReference type="ARBA" id="ARBA00023145"/>
    </source>
</evidence>
<evidence type="ECO:0000313" key="13">
    <source>
        <dbReference type="Proteomes" id="UP000187486"/>
    </source>
</evidence>
<evidence type="ECO:0000313" key="12">
    <source>
        <dbReference type="EMBL" id="OLZ57424.1"/>
    </source>
</evidence>
<dbReference type="Proteomes" id="UP000187486">
    <property type="component" value="Unassembled WGS sequence"/>
</dbReference>
<evidence type="ECO:0000256" key="10">
    <source>
        <dbReference type="ARBA" id="ARBA00023317"/>
    </source>
</evidence>
<dbReference type="OrthoDB" id="9790893at2"/>
<keyword evidence="11" id="KW-1133">Transmembrane helix</keyword>
<keyword evidence="6" id="KW-0865">Zymogen</keyword>
<evidence type="ECO:0000256" key="4">
    <source>
        <dbReference type="ARBA" id="ARBA00023098"/>
    </source>
</evidence>
<dbReference type="STRING" id="76021.BS329_01805"/>
<dbReference type="EMBL" id="MQUQ01000001">
    <property type="protein sequence ID" value="OLZ57424.1"/>
    <property type="molecule type" value="Genomic_DNA"/>
</dbReference>
<keyword evidence="7" id="KW-0594">Phospholipid biosynthesis</keyword>
<keyword evidence="2" id="KW-0444">Lipid biosynthesis</keyword>
<evidence type="ECO:0000256" key="5">
    <source>
        <dbReference type="ARBA" id="ARBA00023136"/>
    </source>
</evidence>
<keyword evidence="9" id="KW-1208">Phospholipid metabolism</keyword>
<keyword evidence="3" id="KW-0210">Decarboxylase</keyword>
<sequence length="235" mass="26185">MMPRAVVAPAVLACGLVGTFLYWRFAYFLRDPPREIPPGEEQAVAAADGFVTYVKRVEQGQVPIAVKGNTRIPLREHVGLGVEQSGYLIGTYMTERSVHRNRAPLGGEVVYRWHRSADPFNRSMARMAANLLFRRQPYDQGCRYLLSNERLTIGIRHTGGSLVLVTQIADLWINRIVAQVDAGDTVRRGQQYGLIRFGSQCDVFLPDVLVDTILVQPGQYVFAGETVLATIHTGQ</sequence>
<keyword evidence="10" id="KW-0670">Pyruvate</keyword>
<dbReference type="InterPro" id="IPR003817">
    <property type="entry name" value="PS_Dcarbxylase"/>
</dbReference>
<proteinExistence type="predicted"/>
<evidence type="ECO:0000256" key="1">
    <source>
        <dbReference type="ARBA" id="ARBA00022475"/>
    </source>
</evidence>
<evidence type="ECO:0000256" key="8">
    <source>
        <dbReference type="ARBA" id="ARBA00023239"/>
    </source>
</evidence>
<comment type="caution">
    <text evidence="12">The sequence shown here is derived from an EMBL/GenBank/DDBJ whole genome shotgun (WGS) entry which is preliminary data.</text>
</comment>
<feature type="transmembrane region" description="Helical" evidence="11">
    <location>
        <begin position="6"/>
        <end position="25"/>
    </location>
</feature>
<keyword evidence="11" id="KW-0812">Transmembrane</keyword>
<keyword evidence="4" id="KW-0443">Lipid metabolism</keyword>
<dbReference type="GO" id="GO:0008654">
    <property type="term" value="P:phospholipid biosynthetic process"/>
    <property type="evidence" value="ECO:0007669"/>
    <property type="project" value="UniProtKB-KW"/>
</dbReference>
<dbReference type="AlphaFoldDB" id="A0A1R0L3Y1"/>
<evidence type="ECO:0000256" key="3">
    <source>
        <dbReference type="ARBA" id="ARBA00022793"/>
    </source>
</evidence>
<dbReference type="GO" id="GO:0004609">
    <property type="term" value="F:phosphatidylserine decarboxylase activity"/>
    <property type="evidence" value="ECO:0007669"/>
    <property type="project" value="InterPro"/>
</dbReference>
<keyword evidence="5 11" id="KW-0472">Membrane</keyword>
<organism evidence="12 13">
    <name type="scientific">Amycolatopsis coloradensis</name>
    <dbReference type="NCBI Taxonomy" id="76021"/>
    <lineage>
        <taxon>Bacteria</taxon>
        <taxon>Bacillati</taxon>
        <taxon>Actinomycetota</taxon>
        <taxon>Actinomycetes</taxon>
        <taxon>Pseudonocardiales</taxon>
        <taxon>Pseudonocardiaceae</taxon>
        <taxon>Amycolatopsis</taxon>
    </lineage>
</organism>